<name>A0ABQ2D3H3_9DEIO</name>
<reference evidence="2" key="1">
    <citation type="journal article" date="2019" name="Int. J. Syst. Evol. Microbiol.">
        <title>The Global Catalogue of Microorganisms (GCM) 10K type strain sequencing project: providing services to taxonomists for standard genome sequencing and annotation.</title>
        <authorList>
            <consortium name="The Broad Institute Genomics Platform"/>
            <consortium name="The Broad Institute Genome Sequencing Center for Infectious Disease"/>
            <person name="Wu L."/>
            <person name="Ma J."/>
        </authorList>
    </citation>
    <scope>NUCLEOTIDE SEQUENCE [LARGE SCALE GENOMIC DNA]</scope>
    <source>
        <strain evidence="2">JCM 14370</strain>
    </source>
</reference>
<keyword evidence="2" id="KW-1185">Reference proteome</keyword>
<comment type="caution">
    <text evidence="1">The sequence shown here is derived from an EMBL/GenBank/DDBJ whole genome shotgun (WGS) entry which is preliminary data.</text>
</comment>
<accession>A0ABQ2D3H3</accession>
<evidence type="ECO:0000313" key="1">
    <source>
        <dbReference type="EMBL" id="GGJ44675.1"/>
    </source>
</evidence>
<sequence length="68" mass="8033">MGCWDEQVRDEVYGFSCKKPQGTFLWHTQKSSILKTDNLPKGGDHVHMWPWRRLIQIGLRLFAVKKHP</sequence>
<organism evidence="1 2">
    <name type="scientific">Deinococcus roseus</name>
    <dbReference type="NCBI Taxonomy" id="392414"/>
    <lineage>
        <taxon>Bacteria</taxon>
        <taxon>Thermotogati</taxon>
        <taxon>Deinococcota</taxon>
        <taxon>Deinococci</taxon>
        <taxon>Deinococcales</taxon>
        <taxon>Deinococcaceae</taxon>
        <taxon>Deinococcus</taxon>
    </lineage>
</organism>
<dbReference type="EMBL" id="BMOD01000014">
    <property type="protein sequence ID" value="GGJ44675.1"/>
    <property type="molecule type" value="Genomic_DNA"/>
</dbReference>
<evidence type="ECO:0000313" key="2">
    <source>
        <dbReference type="Proteomes" id="UP000632222"/>
    </source>
</evidence>
<gene>
    <name evidence="1" type="ORF">GCM10008938_33580</name>
</gene>
<proteinExistence type="predicted"/>
<dbReference type="Proteomes" id="UP000632222">
    <property type="component" value="Unassembled WGS sequence"/>
</dbReference>
<protein>
    <submittedName>
        <fullName evidence="1">Uncharacterized protein</fullName>
    </submittedName>
</protein>